<dbReference type="EMBL" id="QPMK01000009">
    <property type="protein sequence ID" value="RDD65898.1"/>
    <property type="molecule type" value="Genomic_DNA"/>
</dbReference>
<evidence type="ECO:0000256" key="1">
    <source>
        <dbReference type="ARBA" id="ARBA00006479"/>
    </source>
</evidence>
<name>A0A369TKV9_9RHOB</name>
<evidence type="ECO:0000313" key="2">
    <source>
        <dbReference type="EMBL" id="RDD65898.1"/>
    </source>
</evidence>
<comment type="similarity">
    <text evidence="1">Belongs to the ROK (NagC/XylR) family.</text>
</comment>
<dbReference type="SUPFAM" id="SSF46785">
    <property type="entry name" value="Winged helix' DNA-binding domain"/>
    <property type="match status" value="1"/>
</dbReference>
<dbReference type="AlphaFoldDB" id="A0A369TKV9"/>
<dbReference type="InterPro" id="IPR000600">
    <property type="entry name" value="ROK"/>
</dbReference>
<proteinExistence type="inferred from homology"/>
<dbReference type="OrthoDB" id="49685at2"/>
<dbReference type="Gene3D" id="3.30.420.40">
    <property type="match status" value="2"/>
</dbReference>
<dbReference type="Pfam" id="PF13412">
    <property type="entry name" value="HTH_24"/>
    <property type="match status" value="1"/>
</dbReference>
<protein>
    <submittedName>
        <fullName evidence="2">ROK family transcriptional regulator</fullName>
    </submittedName>
</protein>
<sequence length="381" mass="40931">MRAHNERLVLSILRRLGPMAKADIARMTGLSAQTVSVIMRALETDGLLAKGEPVRGRVGQPSVPMHLDPAGAFFFGLKIGRRSLDMVLTNFLGEVQSRLHRIHAYPTPEATLEFALSGVDELTAQLSPRDRDRISGLGIAIPFQLWDWAKSIGVPEDAMASWRHVDIQADLAARLTFPVYLQNDASAACGAELVFGTSQKPQDFIYFYIGYFIGGGIVLNGSLFSGKSGNAGAIGSMPIASGGEVHQLIDIASLSVLERRLRTAGHSADSLWPSPETWQVDDGILDDWIDLTAAGIASAVLSATTLIDFEAALIDGWIPETVRRAIVARTRHHLGQHNLAGISPPQISEGTAGPDARALGAASLPLSMRFLVDQNAIMKLA</sequence>
<reference evidence="2 3" key="1">
    <citation type="submission" date="2018-07" db="EMBL/GenBank/DDBJ databases">
        <title>Thalassococcus profundi sp. nov., a marine bacterium isolated from deep seawater of Okinawa Trough.</title>
        <authorList>
            <person name="Yu M."/>
        </authorList>
    </citation>
    <scope>NUCLEOTIDE SEQUENCE [LARGE SCALE GENOMIC DNA]</scope>
    <source>
        <strain evidence="2 3">WRAS1</strain>
    </source>
</reference>
<organism evidence="2 3">
    <name type="scientific">Thalassococcus profundi</name>
    <dbReference type="NCBI Taxonomy" id="2282382"/>
    <lineage>
        <taxon>Bacteria</taxon>
        <taxon>Pseudomonadati</taxon>
        <taxon>Pseudomonadota</taxon>
        <taxon>Alphaproteobacteria</taxon>
        <taxon>Rhodobacterales</taxon>
        <taxon>Roseobacteraceae</taxon>
        <taxon>Thalassococcus</taxon>
    </lineage>
</organism>
<dbReference type="InterPro" id="IPR036388">
    <property type="entry name" value="WH-like_DNA-bd_sf"/>
</dbReference>
<evidence type="ECO:0000313" key="3">
    <source>
        <dbReference type="Proteomes" id="UP000253977"/>
    </source>
</evidence>
<dbReference type="Gene3D" id="1.10.10.10">
    <property type="entry name" value="Winged helix-like DNA-binding domain superfamily/Winged helix DNA-binding domain"/>
    <property type="match status" value="1"/>
</dbReference>
<dbReference type="PANTHER" id="PTHR18964">
    <property type="entry name" value="ROK (REPRESSOR, ORF, KINASE) FAMILY"/>
    <property type="match status" value="1"/>
</dbReference>
<dbReference type="PANTHER" id="PTHR18964:SF149">
    <property type="entry name" value="BIFUNCTIONAL UDP-N-ACETYLGLUCOSAMINE 2-EPIMERASE_N-ACETYLMANNOSAMINE KINASE"/>
    <property type="match status" value="1"/>
</dbReference>
<gene>
    <name evidence="2" type="ORF">DU478_12890</name>
</gene>
<comment type="caution">
    <text evidence="2">The sequence shown here is derived from an EMBL/GenBank/DDBJ whole genome shotgun (WGS) entry which is preliminary data.</text>
</comment>
<keyword evidence="3" id="KW-1185">Reference proteome</keyword>
<dbReference type="Proteomes" id="UP000253977">
    <property type="component" value="Unassembled WGS sequence"/>
</dbReference>
<accession>A0A369TKV9</accession>
<dbReference type="InterPro" id="IPR043129">
    <property type="entry name" value="ATPase_NBD"/>
</dbReference>
<dbReference type="SUPFAM" id="SSF53067">
    <property type="entry name" value="Actin-like ATPase domain"/>
    <property type="match status" value="1"/>
</dbReference>
<dbReference type="Pfam" id="PF00480">
    <property type="entry name" value="ROK"/>
    <property type="match status" value="1"/>
</dbReference>
<dbReference type="InterPro" id="IPR036390">
    <property type="entry name" value="WH_DNA-bd_sf"/>
</dbReference>